<feature type="region of interest" description="Disordered" evidence="1">
    <location>
        <begin position="20"/>
        <end position="39"/>
    </location>
</feature>
<dbReference type="Proteomes" id="UP000076798">
    <property type="component" value="Unassembled WGS sequence"/>
</dbReference>
<protein>
    <submittedName>
        <fullName evidence="2">Uncharacterized protein</fullName>
    </submittedName>
</protein>
<keyword evidence="3" id="KW-1185">Reference proteome</keyword>
<organism evidence="2 3">
    <name type="scientific">Sistotremastrum suecicum HHB10207 ss-3</name>
    <dbReference type="NCBI Taxonomy" id="1314776"/>
    <lineage>
        <taxon>Eukaryota</taxon>
        <taxon>Fungi</taxon>
        <taxon>Dikarya</taxon>
        <taxon>Basidiomycota</taxon>
        <taxon>Agaricomycotina</taxon>
        <taxon>Agaricomycetes</taxon>
        <taxon>Sistotremastrales</taxon>
        <taxon>Sistotremastraceae</taxon>
        <taxon>Sistotremastrum</taxon>
    </lineage>
</organism>
<reference evidence="2 3" key="1">
    <citation type="journal article" date="2016" name="Mol. Biol. Evol.">
        <title>Comparative Genomics of Early-Diverging Mushroom-Forming Fungi Provides Insights into the Origins of Lignocellulose Decay Capabilities.</title>
        <authorList>
            <person name="Nagy L.G."/>
            <person name="Riley R."/>
            <person name="Tritt A."/>
            <person name="Adam C."/>
            <person name="Daum C."/>
            <person name="Floudas D."/>
            <person name="Sun H."/>
            <person name="Yadav J.S."/>
            <person name="Pangilinan J."/>
            <person name="Larsson K.H."/>
            <person name="Matsuura K."/>
            <person name="Barry K."/>
            <person name="Labutti K."/>
            <person name="Kuo R."/>
            <person name="Ohm R.A."/>
            <person name="Bhattacharya S.S."/>
            <person name="Shirouzu T."/>
            <person name="Yoshinaga Y."/>
            <person name="Martin F.M."/>
            <person name="Grigoriev I.V."/>
            <person name="Hibbett D.S."/>
        </authorList>
    </citation>
    <scope>NUCLEOTIDE SEQUENCE [LARGE SCALE GENOMIC DNA]</scope>
    <source>
        <strain evidence="2 3">HHB10207 ss-3</strain>
    </source>
</reference>
<name>A0A166AS04_9AGAM</name>
<sequence>MTEMPTLSSWLKQSISSLLSSSPGTHVSPPPGGGGPGPLDNFDTIFDSIFAPNVEAVINDKTLDNKGLRAKMNAVQKTYNPETAKYSSSVEHDEKDGSGQVGLFFAWNVTPHTPGILGSGEWVQVSLNASIVHMNGAPIVKSLSLVSGAPHFII</sequence>
<accession>A0A166AS04</accession>
<evidence type="ECO:0000313" key="3">
    <source>
        <dbReference type="Proteomes" id="UP000076798"/>
    </source>
</evidence>
<proteinExistence type="predicted"/>
<dbReference type="EMBL" id="KV428134">
    <property type="protein sequence ID" value="KZT35615.1"/>
    <property type="molecule type" value="Genomic_DNA"/>
</dbReference>
<gene>
    <name evidence="2" type="ORF">SISSUDRAFT_1035460</name>
</gene>
<evidence type="ECO:0000256" key="1">
    <source>
        <dbReference type="SAM" id="MobiDB-lite"/>
    </source>
</evidence>
<evidence type="ECO:0000313" key="2">
    <source>
        <dbReference type="EMBL" id="KZT35615.1"/>
    </source>
</evidence>
<dbReference type="AlphaFoldDB" id="A0A166AS04"/>